<proteinExistence type="predicted"/>
<dbReference type="GO" id="GO:0009403">
    <property type="term" value="P:toxin biosynthetic process"/>
    <property type="evidence" value="ECO:0007669"/>
    <property type="project" value="InterPro"/>
</dbReference>
<evidence type="ECO:0000256" key="3">
    <source>
        <dbReference type="ARBA" id="ARBA00022989"/>
    </source>
</evidence>
<dbReference type="RefSeq" id="WP_103166877.1">
    <property type="nucleotide sequence ID" value="NZ_CP130489.1"/>
</dbReference>
<evidence type="ECO:0000256" key="4">
    <source>
        <dbReference type="ARBA" id="ARBA00023136"/>
    </source>
</evidence>
<dbReference type="GeneID" id="48888319"/>
<protein>
    <submittedName>
        <fullName evidence="8">CvpA family protein</fullName>
    </submittedName>
</protein>
<gene>
    <name evidence="6" type="ORF">BUY44_01040</name>
    <name evidence="7" type="ORF">BUY47_11045</name>
    <name evidence="8" type="ORF">BUY48_05960</name>
</gene>
<keyword evidence="4 5" id="KW-0472">Membrane</keyword>
<name>A0A2K4DKQ1_9STAP</name>
<evidence type="ECO:0000256" key="5">
    <source>
        <dbReference type="SAM" id="Phobius"/>
    </source>
</evidence>
<organism evidence="8 11">
    <name type="scientific">Staphylococcus devriesei</name>
    <dbReference type="NCBI Taxonomy" id="586733"/>
    <lineage>
        <taxon>Bacteria</taxon>
        <taxon>Bacillati</taxon>
        <taxon>Bacillota</taxon>
        <taxon>Bacilli</taxon>
        <taxon>Bacillales</taxon>
        <taxon>Staphylococcaceae</taxon>
        <taxon>Staphylococcus</taxon>
    </lineage>
</organism>
<keyword evidence="9" id="KW-1185">Reference proteome</keyword>
<evidence type="ECO:0000313" key="7">
    <source>
        <dbReference type="EMBL" id="PTF12766.1"/>
    </source>
</evidence>
<dbReference type="Proteomes" id="UP000243350">
    <property type="component" value="Unassembled WGS sequence"/>
</dbReference>
<comment type="subcellular location">
    <subcellularLocation>
        <location evidence="1">Membrane</location>
        <topology evidence="1">Multi-pass membrane protein</topology>
    </subcellularLocation>
</comment>
<dbReference type="InterPro" id="IPR003825">
    <property type="entry name" value="Colicin-V_CvpA"/>
</dbReference>
<feature type="transmembrane region" description="Helical" evidence="5">
    <location>
        <begin position="81"/>
        <end position="105"/>
    </location>
</feature>
<dbReference type="EMBL" id="PYZH01000028">
    <property type="protein sequence ID" value="PTF15693.1"/>
    <property type="molecule type" value="Genomic_DNA"/>
</dbReference>
<dbReference type="PANTHER" id="PTHR37306:SF1">
    <property type="entry name" value="COLICIN V PRODUCTION PROTEIN"/>
    <property type="match status" value="1"/>
</dbReference>
<evidence type="ECO:0000313" key="8">
    <source>
        <dbReference type="EMBL" id="PTF15693.1"/>
    </source>
</evidence>
<dbReference type="OrthoDB" id="2413505at2"/>
<dbReference type="PANTHER" id="PTHR37306">
    <property type="entry name" value="COLICIN V PRODUCTION PROTEIN"/>
    <property type="match status" value="1"/>
</dbReference>
<comment type="caution">
    <text evidence="8">The sequence shown here is derived from an EMBL/GenBank/DDBJ whole genome shotgun (WGS) entry which is preliminary data.</text>
</comment>
<feature type="transmembrane region" description="Helical" evidence="5">
    <location>
        <begin position="117"/>
        <end position="141"/>
    </location>
</feature>
<reference evidence="7" key="2">
    <citation type="submission" date="2018-03" db="EMBL/GenBank/DDBJ databases">
        <authorList>
            <person name="Naushad S."/>
        </authorList>
    </citation>
    <scope>NUCLEOTIDE SEQUENCE</scope>
    <source>
        <strain evidence="7">SNUC 1409</strain>
    </source>
</reference>
<dbReference type="Proteomes" id="UP000242088">
    <property type="component" value="Unassembled WGS sequence"/>
</dbReference>
<dbReference type="EMBL" id="PYZI01000018">
    <property type="protein sequence ID" value="PTF12766.1"/>
    <property type="molecule type" value="Genomic_DNA"/>
</dbReference>
<dbReference type="EMBL" id="PYZL01000003">
    <property type="protein sequence ID" value="PTE74575.1"/>
    <property type="molecule type" value="Genomic_DNA"/>
</dbReference>
<reference evidence="8" key="3">
    <citation type="submission" date="2018-03" db="EMBL/GenBank/DDBJ databases">
        <authorList>
            <person name="Keele B.F."/>
        </authorList>
    </citation>
    <scope>NUCLEOTIDE SEQUENCE</scope>
    <source>
        <strain evidence="8">SNUC 4143</strain>
        <strain evidence="6">SNUC 761</strain>
    </source>
</reference>
<dbReference type="AlphaFoldDB" id="A0A2K4DKQ1"/>
<keyword evidence="3 5" id="KW-1133">Transmembrane helix</keyword>
<evidence type="ECO:0000313" key="9">
    <source>
        <dbReference type="Proteomes" id="UP000242088"/>
    </source>
</evidence>
<feature type="transmembrane region" description="Helical" evidence="5">
    <location>
        <begin position="5"/>
        <end position="22"/>
    </location>
</feature>
<keyword evidence="2 5" id="KW-0812">Transmembrane</keyword>
<feature type="transmembrane region" description="Helical" evidence="5">
    <location>
        <begin position="153"/>
        <end position="171"/>
    </location>
</feature>
<sequence length="173" mass="20041">MIIDLIVLLIIVYYLIIGFRRGAWLNSLHFLSSVAAIVIAHQFYRAIAKQLIVFVPFPKTIAFDTTYAYHFNELQQRFDSVIAFLLITVVCKLLLYLIVVSFDNIMTYQHLSLLSRIFGSVISVIMAMLIIQLMIYVVALYPIEWLQQSLKHSYLGSFILFNTPFFSSYILNL</sequence>
<reference evidence="9 10" key="1">
    <citation type="journal article" date="2016" name="Front. Microbiol.">
        <title>Comprehensive Phylogenetic Analysis of Bovine Non-aureus Staphylococci Species Based on Whole-Genome Sequencing.</title>
        <authorList>
            <person name="Naushad S."/>
            <person name="Barkema H.W."/>
            <person name="Luby C."/>
            <person name="Condas L.A."/>
            <person name="Nobrega D.B."/>
            <person name="Carson D.A."/>
            <person name="De Buck J."/>
        </authorList>
    </citation>
    <scope>NUCLEOTIDE SEQUENCE [LARGE SCALE GENOMIC DNA]</scope>
    <source>
        <strain evidence="7 9">SNUC 1409</strain>
        <strain evidence="8 11">SNUC 4143</strain>
        <strain evidence="6 10">SNUC 761</strain>
    </source>
</reference>
<evidence type="ECO:0000256" key="1">
    <source>
        <dbReference type="ARBA" id="ARBA00004141"/>
    </source>
</evidence>
<dbReference type="Pfam" id="PF02674">
    <property type="entry name" value="Colicin_V"/>
    <property type="match status" value="1"/>
</dbReference>
<evidence type="ECO:0000313" key="6">
    <source>
        <dbReference type="EMBL" id="PTE74575.1"/>
    </source>
</evidence>
<evidence type="ECO:0000313" key="10">
    <source>
        <dbReference type="Proteomes" id="UP000242547"/>
    </source>
</evidence>
<dbReference type="GO" id="GO:0016020">
    <property type="term" value="C:membrane"/>
    <property type="evidence" value="ECO:0007669"/>
    <property type="project" value="UniProtKB-SubCell"/>
</dbReference>
<evidence type="ECO:0000313" key="11">
    <source>
        <dbReference type="Proteomes" id="UP000243350"/>
    </source>
</evidence>
<evidence type="ECO:0000256" key="2">
    <source>
        <dbReference type="ARBA" id="ARBA00022692"/>
    </source>
</evidence>
<accession>A0A2K4DKQ1</accession>
<dbReference type="Proteomes" id="UP000242547">
    <property type="component" value="Unassembled WGS sequence"/>
</dbReference>